<dbReference type="EMBL" id="CAJVPQ010023093">
    <property type="protein sequence ID" value="CAG8762012.1"/>
    <property type="molecule type" value="Genomic_DNA"/>
</dbReference>
<protein>
    <submittedName>
        <fullName evidence="1">7119_t:CDS:1</fullName>
    </submittedName>
</protein>
<reference evidence="1" key="1">
    <citation type="submission" date="2021-06" db="EMBL/GenBank/DDBJ databases">
        <authorList>
            <person name="Kallberg Y."/>
            <person name="Tangrot J."/>
            <person name="Rosling A."/>
        </authorList>
    </citation>
    <scope>NUCLEOTIDE SEQUENCE</scope>
    <source>
        <strain evidence="1">UK204</strain>
    </source>
</reference>
<gene>
    <name evidence="1" type="ORF">FCALED_LOCUS16993</name>
</gene>
<organism evidence="1 2">
    <name type="scientific">Funneliformis caledonium</name>
    <dbReference type="NCBI Taxonomy" id="1117310"/>
    <lineage>
        <taxon>Eukaryota</taxon>
        <taxon>Fungi</taxon>
        <taxon>Fungi incertae sedis</taxon>
        <taxon>Mucoromycota</taxon>
        <taxon>Glomeromycotina</taxon>
        <taxon>Glomeromycetes</taxon>
        <taxon>Glomerales</taxon>
        <taxon>Glomeraceae</taxon>
        <taxon>Funneliformis</taxon>
    </lineage>
</organism>
<evidence type="ECO:0000313" key="2">
    <source>
        <dbReference type="Proteomes" id="UP000789570"/>
    </source>
</evidence>
<comment type="caution">
    <text evidence="1">The sequence shown here is derived from an EMBL/GenBank/DDBJ whole genome shotgun (WGS) entry which is preliminary data.</text>
</comment>
<dbReference type="Proteomes" id="UP000789570">
    <property type="component" value="Unassembled WGS sequence"/>
</dbReference>
<name>A0A9N9J2V3_9GLOM</name>
<keyword evidence="2" id="KW-1185">Reference proteome</keyword>
<accession>A0A9N9J2V3</accession>
<sequence>MMINPDSSTQRDSKRLKNINLTEAECLMYSILAVINQKLIPDDNSDVKIIDLTSLNTVFDDDVSYEDILEDKPITE</sequence>
<evidence type="ECO:0000313" key="1">
    <source>
        <dbReference type="EMBL" id="CAG8762012.1"/>
    </source>
</evidence>
<proteinExistence type="predicted"/>
<dbReference type="AlphaFoldDB" id="A0A9N9J2V3"/>